<evidence type="ECO:0000313" key="5">
    <source>
        <dbReference type="Proteomes" id="UP000515856"/>
    </source>
</evidence>
<feature type="binding site" evidence="2">
    <location>
        <position position="113"/>
    </location>
    <ligand>
        <name>substrate</name>
    </ligand>
</feature>
<evidence type="ECO:0000256" key="1">
    <source>
        <dbReference type="PIRSR" id="PIRSR014972-1"/>
    </source>
</evidence>
<dbReference type="Gene3D" id="3.10.129.10">
    <property type="entry name" value="Hotdog Thioesterase"/>
    <property type="match status" value="1"/>
</dbReference>
<reference evidence="4 5" key="1">
    <citation type="submission" date="2020-08" db="EMBL/GenBank/DDBJ databases">
        <authorList>
            <person name="Liu C."/>
            <person name="Sun Q."/>
        </authorList>
    </citation>
    <scope>NUCLEOTIDE SEQUENCE [LARGE SCALE GENOMIC DNA]</scope>
    <source>
        <strain evidence="4 5">NSJ-61</strain>
    </source>
</reference>
<dbReference type="InterPro" id="IPR029069">
    <property type="entry name" value="HotDog_dom_sf"/>
</dbReference>
<feature type="active site" evidence="1">
    <location>
        <position position="43"/>
    </location>
</feature>
<feature type="domain" description="Fluoroacetyl-CoA-specific thioesterase-like" evidence="3">
    <location>
        <begin position="16"/>
        <end position="119"/>
    </location>
</feature>
<dbReference type="InterPro" id="IPR025540">
    <property type="entry name" value="FlK"/>
</dbReference>
<dbReference type="PIRSF" id="PIRSF014972">
    <property type="entry name" value="FlK"/>
    <property type="match status" value="1"/>
</dbReference>
<proteinExistence type="predicted"/>
<feature type="active site" evidence="1">
    <location>
        <position position="69"/>
    </location>
</feature>
<evidence type="ECO:0000256" key="2">
    <source>
        <dbReference type="PIRSR" id="PIRSR014972-2"/>
    </source>
</evidence>
<dbReference type="SUPFAM" id="SSF54637">
    <property type="entry name" value="Thioesterase/thiol ester dehydrase-isomerase"/>
    <property type="match status" value="1"/>
</dbReference>
<dbReference type="InterPro" id="IPR054485">
    <property type="entry name" value="FlK-like_dom"/>
</dbReference>
<sequence length="130" mass="14063">MKEIKIGSVLTKEITVTDDLLACHVGSGIVNVYATPMMIALMENTACECLNPFLDEGETSVGVMMNTTHDAATPAGMKVSVTAEITAVDRKKVSFSIIAKDEKDVIGKASHDRFVVVKEKFETKAQSKLQ</sequence>
<feature type="binding site" evidence="2">
    <location>
        <position position="62"/>
    </location>
    <ligand>
        <name>CoA</name>
        <dbReference type="ChEBI" id="CHEBI:57287"/>
    </ligand>
</feature>
<evidence type="ECO:0000259" key="3">
    <source>
        <dbReference type="Pfam" id="PF22636"/>
    </source>
</evidence>
<accession>A0A7G9GTM6</accession>
<organism evidence="4 5">
    <name type="scientific">[Eubacterium] hominis</name>
    <dbReference type="NCBI Taxonomy" id="2764325"/>
    <lineage>
        <taxon>Bacteria</taxon>
        <taxon>Bacillati</taxon>
        <taxon>Bacillota</taxon>
        <taxon>Erysipelotrichia</taxon>
        <taxon>Erysipelotrichales</taxon>
        <taxon>Erysipelotrichaceae</taxon>
        <taxon>Amedibacillus</taxon>
    </lineage>
</organism>
<gene>
    <name evidence="4" type="ORF">H9Q80_09590</name>
</gene>
<dbReference type="EMBL" id="CP060636">
    <property type="protein sequence ID" value="QNM14158.1"/>
    <property type="molecule type" value="Genomic_DNA"/>
</dbReference>
<dbReference type="Pfam" id="PF22636">
    <property type="entry name" value="FlK"/>
    <property type="match status" value="1"/>
</dbReference>
<dbReference type="PANTHER" id="PTHR36934">
    <property type="entry name" value="BLR0278 PROTEIN"/>
    <property type="match status" value="1"/>
</dbReference>
<dbReference type="PANTHER" id="PTHR36934:SF1">
    <property type="entry name" value="THIOESTERASE DOMAIN-CONTAINING PROTEIN"/>
    <property type="match status" value="1"/>
</dbReference>
<feature type="active site" evidence="1">
    <location>
        <position position="35"/>
    </location>
</feature>
<evidence type="ECO:0000313" key="4">
    <source>
        <dbReference type="EMBL" id="QNM14158.1"/>
    </source>
</evidence>
<keyword evidence="5" id="KW-1185">Reference proteome</keyword>
<name>A0A7G9GTM6_9FIRM</name>
<dbReference type="RefSeq" id="WP_117455648.1">
    <property type="nucleotide sequence ID" value="NZ_CP060636.1"/>
</dbReference>
<dbReference type="AlphaFoldDB" id="A0A7G9GTM6"/>
<feature type="binding site" evidence="2">
    <location>
        <position position="62"/>
    </location>
    <ligand>
        <name>substrate</name>
    </ligand>
</feature>
<dbReference type="KEGG" id="ehn:H9Q80_09590"/>
<dbReference type="Proteomes" id="UP000515856">
    <property type="component" value="Chromosome"/>
</dbReference>
<protein>
    <submittedName>
        <fullName evidence="4">Thioesterase family protein</fullName>
    </submittedName>
</protein>